<organism evidence="8 9">
    <name type="scientific">Tetradesmus obliquus</name>
    <name type="common">Green alga</name>
    <name type="synonym">Acutodesmus obliquus</name>
    <dbReference type="NCBI Taxonomy" id="3088"/>
    <lineage>
        <taxon>Eukaryota</taxon>
        <taxon>Viridiplantae</taxon>
        <taxon>Chlorophyta</taxon>
        <taxon>core chlorophytes</taxon>
        <taxon>Chlorophyceae</taxon>
        <taxon>CS clade</taxon>
        <taxon>Sphaeropleales</taxon>
        <taxon>Scenedesmaceae</taxon>
        <taxon>Tetradesmus</taxon>
    </lineage>
</organism>
<dbReference type="Pfam" id="PF04916">
    <property type="entry name" value="Phospholip_B"/>
    <property type="match status" value="2"/>
</dbReference>
<comment type="function">
    <text evidence="7">Putative phospholipase.</text>
</comment>
<reference evidence="8 9" key="1">
    <citation type="submission" date="2023-05" db="EMBL/GenBank/DDBJ databases">
        <title>A 100% complete, gapless, phased diploid assembly of the Scenedesmus obliquus UTEX 3031 genome.</title>
        <authorList>
            <person name="Biondi T.C."/>
            <person name="Hanschen E.R."/>
            <person name="Kwon T."/>
            <person name="Eng W."/>
            <person name="Kruse C.P.S."/>
            <person name="Koehler S.I."/>
            <person name="Kunde Y."/>
            <person name="Gleasner C.D."/>
            <person name="You Mak K.T."/>
            <person name="Polle J."/>
            <person name="Hovde B.T."/>
            <person name="Starkenburg S.R."/>
        </authorList>
    </citation>
    <scope>NUCLEOTIDE SEQUENCE [LARGE SCALE GENOMIC DNA]</scope>
    <source>
        <strain evidence="8 9">DOE0152z</strain>
    </source>
</reference>
<evidence type="ECO:0000256" key="7">
    <source>
        <dbReference type="RuleBase" id="RU364138"/>
    </source>
</evidence>
<name>A0ABY8TMB0_TETOB</name>
<dbReference type="PANTHER" id="PTHR12370:SF3">
    <property type="entry name" value="PHOSPHOLIPASE B-LIKE 2-RELATED"/>
    <property type="match status" value="1"/>
</dbReference>
<evidence type="ECO:0000256" key="1">
    <source>
        <dbReference type="ARBA" id="ARBA00007835"/>
    </source>
</evidence>
<evidence type="ECO:0000256" key="4">
    <source>
        <dbReference type="ARBA" id="ARBA00022963"/>
    </source>
</evidence>
<keyword evidence="2" id="KW-0732">Signal</keyword>
<keyword evidence="3 7" id="KW-0378">Hydrolase</keyword>
<evidence type="ECO:0000256" key="3">
    <source>
        <dbReference type="ARBA" id="ARBA00022801"/>
    </source>
</evidence>
<dbReference type="Proteomes" id="UP001244341">
    <property type="component" value="Chromosome 1b"/>
</dbReference>
<gene>
    <name evidence="8" type="ORF">OEZ85_008372</name>
</gene>
<evidence type="ECO:0000256" key="5">
    <source>
        <dbReference type="ARBA" id="ARBA00023098"/>
    </source>
</evidence>
<comment type="similarity">
    <text evidence="1 7">Belongs to the phospholipase B-like family.</text>
</comment>
<dbReference type="PANTHER" id="PTHR12370">
    <property type="entry name" value="PHOSPHOLIPASE B-RELATED"/>
    <property type="match status" value="1"/>
</dbReference>
<sequence>MRAWAPARPTQQQLAAPVAGYALYDEATGRFTFTHKEPNSGPAPAHATYSHWSNHGSGFGQLRVTTHAAYSNQVQMQAAGFVEGYLTAPDIFNHWYNQRWWLSQKTNDTYKVMNWLMQHDSWLQQQLADPANQGSPFWQAMQLVMAQLWGMRDGYNARVSAEGAALGIDFISQREWLTLNTMGDMDDLLELLFPDDPQLAALRAHLADMEPAALRAHLADMEPAALRAHLATRGRCTTRACITSMDDFYILSGSHLVVTETSNDILDPDVWQQVVPQAALSWQRVLVANWLSSSGKEWAHWIKQHNSGTYNNQYIVVDLKRFTPGAELQEGLLTVVEQRPGLVMHGDKTQALERGYWPSYNIPYFAEIHNKSGYPSLSDSLRSKDEAAYSAVLSGLSYQLAPRAKISRRDQGGVLGMAQLKAHMRSNSWASEPYSGSSPFGAICSRGDLDPSHPKASGCNDAKVTSYSLAMANAAEAVSGPTAGDAGALGVFKSSSERFTSVWGISRH</sequence>
<proteinExistence type="inferred from homology"/>
<keyword evidence="9" id="KW-1185">Reference proteome</keyword>
<keyword evidence="6" id="KW-0325">Glycoprotein</keyword>
<evidence type="ECO:0000256" key="6">
    <source>
        <dbReference type="ARBA" id="ARBA00023180"/>
    </source>
</evidence>
<keyword evidence="4 7" id="KW-0442">Lipid degradation</keyword>
<dbReference type="EMBL" id="CP126208">
    <property type="protein sequence ID" value="WIA08956.1"/>
    <property type="molecule type" value="Genomic_DNA"/>
</dbReference>
<dbReference type="InterPro" id="IPR007000">
    <property type="entry name" value="PLipase_B-like"/>
</dbReference>
<keyword evidence="5 7" id="KW-0443">Lipid metabolism</keyword>
<protein>
    <recommendedName>
        <fullName evidence="7">Phospholipase B-like</fullName>
        <ecNumber evidence="7">3.1.1.-</ecNumber>
    </recommendedName>
</protein>
<evidence type="ECO:0000313" key="8">
    <source>
        <dbReference type="EMBL" id="WIA08956.1"/>
    </source>
</evidence>
<dbReference type="EC" id="3.1.1.-" evidence="7"/>
<evidence type="ECO:0000256" key="2">
    <source>
        <dbReference type="ARBA" id="ARBA00022729"/>
    </source>
</evidence>
<accession>A0ABY8TMB0</accession>
<evidence type="ECO:0000313" key="9">
    <source>
        <dbReference type="Proteomes" id="UP001244341"/>
    </source>
</evidence>
<dbReference type="Gene3D" id="3.60.60.30">
    <property type="match status" value="2"/>
</dbReference>